<comment type="caution">
    <text evidence="2">The sequence shown here is derived from an EMBL/GenBank/DDBJ whole genome shotgun (WGS) entry which is preliminary data.</text>
</comment>
<reference evidence="2 3" key="1">
    <citation type="submission" date="2015-09" db="EMBL/GenBank/DDBJ databases">
        <authorList>
            <person name="Jackson K.R."/>
            <person name="Lunt B.L."/>
            <person name="Fisher J.N.B."/>
            <person name="Gardner A.V."/>
            <person name="Bailey M.E."/>
            <person name="Deus L.M."/>
            <person name="Earl A.S."/>
            <person name="Gibby P.D."/>
            <person name="Hartmann K.A."/>
            <person name="Liu J.E."/>
            <person name="Manci A.M."/>
            <person name="Nielsen D.A."/>
            <person name="Solomon M.B."/>
            <person name="Breakwell D.P."/>
            <person name="Burnett S.H."/>
            <person name="Grose J.H."/>
        </authorList>
    </citation>
    <scope>NUCLEOTIDE SEQUENCE [LARGE SCALE GENOMIC DNA]</scope>
    <source>
        <strain evidence="2 3">16</strain>
    </source>
</reference>
<feature type="transmembrane region" description="Helical" evidence="1">
    <location>
        <begin position="83"/>
        <end position="100"/>
    </location>
</feature>
<evidence type="ECO:0000313" key="2">
    <source>
        <dbReference type="EMBL" id="KPL54266.1"/>
    </source>
</evidence>
<keyword evidence="1" id="KW-0472">Membrane</keyword>
<reference evidence="2 3" key="2">
    <citation type="submission" date="2015-10" db="EMBL/GenBank/DDBJ databases">
        <title>Draft Genome Sequence of Prosthecomicrobium hirschii ATCC 27832.</title>
        <authorList>
            <person name="Daniel J."/>
            <person name="Givan S.A."/>
            <person name="Brun Y.V."/>
            <person name="Brown P.J."/>
        </authorList>
    </citation>
    <scope>NUCLEOTIDE SEQUENCE [LARGE SCALE GENOMIC DNA]</scope>
    <source>
        <strain evidence="2 3">16</strain>
    </source>
</reference>
<sequence>MEDGYTPLVAIAGMALVTLLLRTGGYLIMGRIPLTGRVRRGLEALPGAIIIATILPVALRGGIVAIVGLSVAAVAMAVIRKDLVAVLLGVGAAALLRSYGF</sequence>
<organism evidence="2 3">
    <name type="scientific">Prosthecodimorpha hirschii</name>
    <dbReference type="NCBI Taxonomy" id="665126"/>
    <lineage>
        <taxon>Bacteria</taxon>
        <taxon>Pseudomonadati</taxon>
        <taxon>Pseudomonadota</taxon>
        <taxon>Alphaproteobacteria</taxon>
        <taxon>Hyphomicrobiales</taxon>
        <taxon>Ancalomicrobiaceae</taxon>
        <taxon>Prosthecodimorpha</taxon>
    </lineage>
</organism>
<gene>
    <name evidence="2" type="ORF">ABB55_20310</name>
</gene>
<dbReference type="AlphaFoldDB" id="A0A0P6VN67"/>
<keyword evidence="1" id="KW-0812">Transmembrane</keyword>
<accession>A0A0P6VN67</accession>
<dbReference type="RefSeq" id="WP_054360434.1">
    <property type="nucleotide sequence ID" value="NZ_JAPCYQ010000001.1"/>
</dbReference>
<evidence type="ECO:0000313" key="3">
    <source>
        <dbReference type="Proteomes" id="UP000048984"/>
    </source>
</evidence>
<dbReference type="Pfam" id="PF05437">
    <property type="entry name" value="AzlD"/>
    <property type="match status" value="1"/>
</dbReference>
<feature type="transmembrane region" description="Helical" evidence="1">
    <location>
        <begin position="49"/>
        <end position="77"/>
    </location>
</feature>
<feature type="transmembrane region" description="Helical" evidence="1">
    <location>
        <begin position="6"/>
        <end position="28"/>
    </location>
</feature>
<dbReference type="STRING" id="665126.ABB55_20310"/>
<name>A0A0P6VN67_9HYPH</name>
<dbReference type="OrthoDB" id="7679326at2"/>
<keyword evidence="3" id="KW-1185">Reference proteome</keyword>
<proteinExistence type="predicted"/>
<dbReference type="InterPro" id="IPR008407">
    <property type="entry name" value="Brnchd-chn_aa_trnsp_AzlD"/>
</dbReference>
<evidence type="ECO:0000256" key="1">
    <source>
        <dbReference type="SAM" id="Phobius"/>
    </source>
</evidence>
<dbReference type="Proteomes" id="UP000048984">
    <property type="component" value="Unassembled WGS sequence"/>
</dbReference>
<keyword evidence="1" id="KW-1133">Transmembrane helix</keyword>
<dbReference type="EMBL" id="LJYW01000001">
    <property type="protein sequence ID" value="KPL54266.1"/>
    <property type="molecule type" value="Genomic_DNA"/>
</dbReference>
<protein>
    <submittedName>
        <fullName evidence="2">Branched-chain amino acid ABC transporter</fullName>
    </submittedName>
</protein>